<evidence type="ECO:0000256" key="2">
    <source>
        <dbReference type="SAM" id="SignalP"/>
    </source>
</evidence>
<feature type="signal peptide" evidence="2">
    <location>
        <begin position="1"/>
        <end position="19"/>
    </location>
</feature>
<dbReference type="AlphaFoldDB" id="A0A2U2B7V5"/>
<comment type="caution">
    <text evidence="4">The sequence shown here is derived from an EMBL/GenBank/DDBJ whole genome shotgun (WGS) entry which is preliminary data.</text>
</comment>
<reference evidence="4 5" key="1">
    <citation type="submission" date="2018-05" db="EMBL/GenBank/DDBJ databases">
        <title>Marinilabilia rubrum sp. nov., isolated from saltern sediment.</title>
        <authorList>
            <person name="Zhang R."/>
        </authorList>
    </citation>
    <scope>NUCLEOTIDE SEQUENCE [LARGE SCALE GENOMIC DNA]</scope>
    <source>
        <strain evidence="4 5">WTE16</strain>
    </source>
</reference>
<dbReference type="RefSeq" id="WP_109264534.1">
    <property type="nucleotide sequence ID" value="NZ_QEWP01000008.1"/>
</dbReference>
<gene>
    <name evidence="4" type="ORF">DDZ16_11045</name>
</gene>
<name>A0A2U2B7V5_9BACT</name>
<evidence type="ECO:0000313" key="5">
    <source>
        <dbReference type="Proteomes" id="UP000244956"/>
    </source>
</evidence>
<dbReference type="Proteomes" id="UP000244956">
    <property type="component" value="Unassembled WGS sequence"/>
</dbReference>
<protein>
    <recommendedName>
        <fullName evidence="3">Outer membrane protein beta-barrel domain-containing protein</fullName>
    </recommendedName>
</protein>
<feature type="domain" description="Outer membrane protein beta-barrel" evidence="3">
    <location>
        <begin position="110"/>
        <end position="242"/>
    </location>
</feature>
<proteinExistence type="predicted"/>
<dbReference type="OrthoDB" id="945117at2"/>
<evidence type="ECO:0000256" key="1">
    <source>
        <dbReference type="ARBA" id="ARBA00022729"/>
    </source>
</evidence>
<evidence type="ECO:0000313" key="4">
    <source>
        <dbReference type="EMBL" id="PWD99132.1"/>
    </source>
</evidence>
<dbReference type="Pfam" id="PF13505">
    <property type="entry name" value="OMP_b-brl"/>
    <property type="match status" value="1"/>
</dbReference>
<keyword evidence="5" id="KW-1185">Reference proteome</keyword>
<dbReference type="InterPro" id="IPR027385">
    <property type="entry name" value="Beta-barrel_OMP"/>
</dbReference>
<feature type="chain" id="PRO_5015409168" description="Outer membrane protein beta-barrel domain-containing protein" evidence="2">
    <location>
        <begin position="20"/>
        <end position="263"/>
    </location>
</feature>
<sequence>MKKLFFTLIFMIFALTAFSQNSSRDVVYLKNGSIIKGQIIEQIPELNLKLETSDGSILVYEMNEVKRISKEKIPPSSGNNSNFLSAISKGKFSISGSTSLSFTSMTNEVSINSEFFDDKIESDINQFSFQPSVSYFVADGFAIGLSIEYETLKQEGDDSEQKESSLLAGPIITYYFGTSNIKPFIHGEYMFGNETYEYDGDESSYKKEGWALGGGVAFFLNQYISLDLGIGYANMSGDMKESDYDIESTRKGLTINGGISVYF</sequence>
<accession>A0A2U2B7V5</accession>
<dbReference type="EMBL" id="QEWP01000008">
    <property type="protein sequence ID" value="PWD99132.1"/>
    <property type="molecule type" value="Genomic_DNA"/>
</dbReference>
<dbReference type="Gene3D" id="2.40.160.20">
    <property type="match status" value="1"/>
</dbReference>
<dbReference type="SUPFAM" id="SSF56925">
    <property type="entry name" value="OMPA-like"/>
    <property type="match status" value="1"/>
</dbReference>
<keyword evidence="1 2" id="KW-0732">Signal</keyword>
<organism evidence="4 5">
    <name type="scientific">Marinilabilia rubra</name>
    <dbReference type="NCBI Taxonomy" id="2162893"/>
    <lineage>
        <taxon>Bacteria</taxon>
        <taxon>Pseudomonadati</taxon>
        <taxon>Bacteroidota</taxon>
        <taxon>Bacteroidia</taxon>
        <taxon>Marinilabiliales</taxon>
        <taxon>Marinilabiliaceae</taxon>
        <taxon>Marinilabilia</taxon>
    </lineage>
</organism>
<dbReference type="InterPro" id="IPR011250">
    <property type="entry name" value="OMP/PagP_B-barrel"/>
</dbReference>
<evidence type="ECO:0000259" key="3">
    <source>
        <dbReference type="Pfam" id="PF13505"/>
    </source>
</evidence>